<dbReference type="GO" id="GO:0012505">
    <property type="term" value="C:endomembrane system"/>
    <property type="evidence" value="ECO:0007669"/>
    <property type="project" value="UniProtKB-SubCell"/>
</dbReference>
<dbReference type="InterPro" id="IPR036259">
    <property type="entry name" value="MFS_trans_sf"/>
</dbReference>
<keyword evidence="2" id="KW-0813">Transport</keyword>
<proteinExistence type="predicted"/>
<feature type="transmembrane region" description="Helical" evidence="6">
    <location>
        <begin position="37"/>
        <end position="55"/>
    </location>
</feature>
<keyword evidence="3 6" id="KW-0812">Transmembrane</keyword>
<evidence type="ECO:0000313" key="8">
    <source>
        <dbReference type="Proteomes" id="UP000693972"/>
    </source>
</evidence>
<evidence type="ECO:0000256" key="2">
    <source>
        <dbReference type="ARBA" id="ARBA00022448"/>
    </source>
</evidence>
<dbReference type="InterPro" id="IPR050495">
    <property type="entry name" value="ATG22/LtaA_families"/>
</dbReference>
<name>A0A975TT18_9RHOB</name>
<feature type="transmembrane region" description="Helical" evidence="6">
    <location>
        <begin position="305"/>
        <end position="326"/>
    </location>
</feature>
<feature type="transmembrane region" description="Helical" evidence="6">
    <location>
        <begin position="375"/>
        <end position="394"/>
    </location>
</feature>
<dbReference type="Gene3D" id="1.20.1250.20">
    <property type="entry name" value="MFS general substrate transporter like domains"/>
    <property type="match status" value="2"/>
</dbReference>
<dbReference type="EMBL" id="CP078073">
    <property type="protein sequence ID" value="QXL87063.1"/>
    <property type="molecule type" value="Genomic_DNA"/>
</dbReference>
<dbReference type="InterPro" id="IPR024671">
    <property type="entry name" value="Atg22-like"/>
</dbReference>
<sequence>MKTLAARKSLPPYDSASPEGKRCIRGWWAFDWASQPYFTLGLTFVFGPYFASVAADYYLGTGLDEQAADAQAQSLWSLGQTITGVIIALCAPVLGALADNAGKRMPWVVVFSLFYVLGAASLWFLMPDGGFLVGALIAFGVGLIGAEFTTVFTNSLLPELGSKEEIGRISGSGFAWGYAGGVTALFIMLLLFVEQDGGKTLIGLDPLLGFDAETREGTRFVGPFMAAWYVIFMIPFALWVREAPRTPKPGGARRALGDLVVMVRSLPRRISLTAYLAGSMFYRDALNALYTFGGTYAVLVLNWDITQVGIFGVIAAMTSAVSTWVGGIVDERTGPKPVIIAMILVLMGVCLFILGMTRDSIWGIGLAEGSSLPDIAFFICGAVIGGAGGVLQAASRTMMVRHADPDKPTEAFGLYALSGKATSFLGPALIFLATTTFGDARLGMLPLVLLFTVGLILLFWVDAEGVPDPQEISS</sequence>
<accession>A0A975TT18</accession>
<dbReference type="RefSeq" id="WP_257893972.1">
    <property type="nucleotide sequence ID" value="NZ_JAIMBW010000001.1"/>
</dbReference>
<dbReference type="PANTHER" id="PTHR23519">
    <property type="entry name" value="AUTOPHAGY-RELATED PROTEIN 22"/>
    <property type="match status" value="1"/>
</dbReference>
<dbReference type="PANTHER" id="PTHR23519:SF1">
    <property type="entry name" value="AUTOPHAGY-RELATED PROTEIN 22"/>
    <property type="match status" value="1"/>
</dbReference>
<feature type="transmembrane region" description="Helical" evidence="6">
    <location>
        <begin position="220"/>
        <end position="240"/>
    </location>
</feature>
<feature type="transmembrane region" description="Helical" evidence="6">
    <location>
        <begin position="105"/>
        <end position="125"/>
    </location>
</feature>
<dbReference type="Pfam" id="PF11700">
    <property type="entry name" value="ATG22"/>
    <property type="match status" value="1"/>
</dbReference>
<evidence type="ECO:0000256" key="4">
    <source>
        <dbReference type="ARBA" id="ARBA00022989"/>
    </source>
</evidence>
<protein>
    <submittedName>
        <fullName evidence="7">MFS transporter</fullName>
    </submittedName>
</protein>
<dbReference type="EMBL" id="JAIMBW010000001">
    <property type="protein sequence ID" value="MBY4894402.1"/>
    <property type="molecule type" value="Genomic_DNA"/>
</dbReference>
<gene>
    <name evidence="7" type="ORF">KUL25_16725</name>
</gene>
<feature type="transmembrane region" description="Helical" evidence="6">
    <location>
        <begin position="131"/>
        <end position="152"/>
    </location>
</feature>
<evidence type="ECO:0000256" key="6">
    <source>
        <dbReference type="SAM" id="Phobius"/>
    </source>
</evidence>
<comment type="subcellular location">
    <subcellularLocation>
        <location evidence="1">Endomembrane system</location>
        <topology evidence="1">Multi-pass membrane protein</topology>
    </subcellularLocation>
</comment>
<feature type="transmembrane region" description="Helical" evidence="6">
    <location>
        <begin position="443"/>
        <end position="461"/>
    </location>
</feature>
<evidence type="ECO:0000313" key="7">
    <source>
        <dbReference type="EMBL" id="QXL87063.1"/>
    </source>
</evidence>
<feature type="transmembrane region" description="Helical" evidence="6">
    <location>
        <begin position="338"/>
        <end position="355"/>
    </location>
</feature>
<evidence type="ECO:0000256" key="5">
    <source>
        <dbReference type="ARBA" id="ARBA00023136"/>
    </source>
</evidence>
<keyword evidence="8" id="KW-1185">Reference proteome</keyword>
<keyword evidence="5 6" id="KW-0472">Membrane</keyword>
<feature type="transmembrane region" description="Helical" evidence="6">
    <location>
        <begin position="173"/>
        <end position="193"/>
    </location>
</feature>
<evidence type="ECO:0000256" key="3">
    <source>
        <dbReference type="ARBA" id="ARBA00022692"/>
    </source>
</evidence>
<dbReference type="Proteomes" id="UP000693972">
    <property type="component" value="Unassembled WGS sequence"/>
</dbReference>
<feature type="transmembrane region" description="Helical" evidence="6">
    <location>
        <begin position="75"/>
        <end position="98"/>
    </location>
</feature>
<organism evidence="7">
    <name type="scientific">Gymnodinialimonas phycosphaerae</name>
    <dbReference type="NCBI Taxonomy" id="2841589"/>
    <lineage>
        <taxon>Bacteria</taxon>
        <taxon>Pseudomonadati</taxon>
        <taxon>Pseudomonadota</taxon>
        <taxon>Alphaproteobacteria</taxon>
        <taxon>Rhodobacterales</taxon>
        <taxon>Paracoccaceae</taxon>
        <taxon>Gymnodinialimonas</taxon>
    </lineage>
</organism>
<feature type="transmembrane region" description="Helical" evidence="6">
    <location>
        <begin position="414"/>
        <end position="437"/>
    </location>
</feature>
<keyword evidence="4 6" id="KW-1133">Transmembrane helix</keyword>
<reference evidence="7 8" key="1">
    <citation type="submission" date="2021-07" db="EMBL/GenBank/DDBJ databases">
        <title>Karlodiniumbacter phycospheric gen. nov., sp. nov., a phycosphere bacterium isolated from karlodinium veneficum.</title>
        <authorList>
            <person name="Peng Y."/>
            <person name="Jiang L."/>
            <person name="Lee J."/>
        </authorList>
    </citation>
    <scope>NUCLEOTIDE SEQUENCE</scope>
    <source>
        <strain evidence="7 8">N5</strain>
    </source>
</reference>
<evidence type="ECO:0000256" key="1">
    <source>
        <dbReference type="ARBA" id="ARBA00004127"/>
    </source>
</evidence>
<dbReference type="AlphaFoldDB" id="A0A975TT18"/>
<dbReference type="SUPFAM" id="SSF103473">
    <property type="entry name" value="MFS general substrate transporter"/>
    <property type="match status" value="1"/>
</dbReference>